<dbReference type="GeneID" id="92039172"/>
<comment type="similarity">
    <text evidence="1">Belongs to the TBCC family.</text>
</comment>
<dbReference type="Gene3D" id="2.160.20.70">
    <property type="match status" value="1"/>
</dbReference>
<evidence type="ECO:0000313" key="5">
    <source>
        <dbReference type="EMBL" id="KAK8091436.1"/>
    </source>
</evidence>
<reference evidence="5 6" key="1">
    <citation type="submission" date="2023-01" db="EMBL/GenBank/DDBJ databases">
        <title>Analysis of 21 Apiospora genomes using comparative genomics revels a genus with tremendous synthesis potential of carbohydrate active enzymes and secondary metabolites.</title>
        <authorList>
            <person name="Sorensen T."/>
        </authorList>
    </citation>
    <scope>NUCLEOTIDE SEQUENCE [LARGE SCALE GENOMIC DNA]</scope>
    <source>
        <strain evidence="5 6">CBS 114990</strain>
    </source>
</reference>
<dbReference type="InterPro" id="IPR017901">
    <property type="entry name" value="C-CAP_CF_C-like"/>
</dbReference>
<feature type="compositionally biased region" description="Low complexity" evidence="3">
    <location>
        <begin position="142"/>
        <end position="153"/>
    </location>
</feature>
<sequence length="395" mass="42964">MTTTQVFVPYSPADGLPSPTIHRMSDPKERFYRHFQTEITGTSGYIHACKHNNEVADAKEYIPAYDQRAYGQAIKALTDNLNKATGQQTLSSSATSTSTATKKPRFQFKPRTALAATATQKESTAQQPDLRQINHKLSETTNNHNASSAVASSDNEERDTVSSLPPHDEIAATIKDYNKEIADAAQGNPGVRKPSFSSARTISIYDHTGLHIILPSSASRATASGALADLDSCVVDMTVPTSSSTSGVPFAGLVIKNIRSSLLVCGTVAGPTHITGVKDSIIVVASRQVRIHECENVDLYLHCGSHPIIEDCSGMRFAPIPATYYTGKAEEIGEENQWDRVDDFKWLKAESSPNWRVLPEEARIADDVWQKTVSGSLTSRKEILRSVGVSSRSDI</sequence>
<proteinExistence type="inferred from homology"/>
<accession>A0ABR1X7J5</accession>
<gene>
    <name evidence="5" type="ORF">PG997_001797</name>
</gene>
<dbReference type="PANTHER" id="PTHR15139:SF0">
    <property type="entry name" value="TUBULIN-SPECIFIC CHAPERONE C"/>
    <property type="match status" value="1"/>
</dbReference>
<dbReference type="InterPro" id="IPR027684">
    <property type="entry name" value="TBCC"/>
</dbReference>
<dbReference type="InterPro" id="IPR006599">
    <property type="entry name" value="CARP_motif"/>
</dbReference>
<evidence type="ECO:0000256" key="2">
    <source>
        <dbReference type="ARBA" id="ARBA00023186"/>
    </source>
</evidence>
<comment type="caution">
    <text evidence="5">The sequence shown here is derived from an EMBL/GenBank/DDBJ whole genome shotgun (WGS) entry which is preliminary data.</text>
</comment>
<dbReference type="EMBL" id="JAQQWN010000003">
    <property type="protein sequence ID" value="KAK8091436.1"/>
    <property type="molecule type" value="Genomic_DNA"/>
</dbReference>
<keyword evidence="2" id="KW-0143">Chaperone</keyword>
<organism evidence="5 6">
    <name type="scientific">Apiospora hydei</name>
    <dbReference type="NCBI Taxonomy" id="1337664"/>
    <lineage>
        <taxon>Eukaryota</taxon>
        <taxon>Fungi</taxon>
        <taxon>Dikarya</taxon>
        <taxon>Ascomycota</taxon>
        <taxon>Pezizomycotina</taxon>
        <taxon>Sordariomycetes</taxon>
        <taxon>Xylariomycetidae</taxon>
        <taxon>Amphisphaeriales</taxon>
        <taxon>Apiosporaceae</taxon>
        <taxon>Apiospora</taxon>
    </lineage>
</organism>
<evidence type="ECO:0000313" key="6">
    <source>
        <dbReference type="Proteomes" id="UP001433268"/>
    </source>
</evidence>
<dbReference type="PROSITE" id="PS51329">
    <property type="entry name" value="C_CAP_COFACTOR_C"/>
    <property type="match status" value="1"/>
</dbReference>
<name>A0ABR1X7J5_9PEZI</name>
<feature type="compositionally biased region" description="Low complexity" evidence="3">
    <location>
        <begin position="89"/>
        <end position="101"/>
    </location>
</feature>
<evidence type="ECO:0000256" key="3">
    <source>
        <dbReference type="SAM" id="MobiDB-lite"/>
    </source>
</evidence>
<protein>
    <submittedName>
        <fullName evidence="5">Tubulin binding cofactor C</fullName>
    </submittedName>
</protein>
<evidence type="ECO:0000259" key="4">
    <source>
        <dbReference type="PROSITE" id="PS51329"/>
    </source>
</evidence>
<dbReference type="Pfam" id="PF07986">
    <property type="entry name" value="TBCC"/>
    <property type="match status" value="1"/>
</dbReference>
<evidence type="ECO:0000256" key="1">
    <source>
        <dbReference type="ARBA" id="ARBA00008848"/>
    </source>
</evidence>
<dbReference type="InterPro" id="IPR016098">
    <property type="entry name" value="CAP/MinC_C"/>
</dbReference>
<keyword evidence="6" id="KW-1185">Reference proteome</keyword>
<dbReference type="Proteomes" id="UP001433268">
    <property type="component" value="Unassembled WGS sequence"/>
</dbReference>
<dbReference type="PANTHER" id="PTHR15139">
    <property type="entry name" value="TUBULIN FOLDING COFACTOR C"/>
    <property type="match status" value="1"/>
</dbReference>
<feature type="domain" description="C-CAP/cofactor C-like" evidence="4">
    <location>
        <begin position="189"/>
        <end position="346"/>
    </location>
</feature>
<dbReference type="SMART" id="SM00673">
    <property type="entry name" value="CARP"/>
    <property type="match status" value="1"/>
</dbReference>
<feature type="compositionally biased region" description="Polar residues" evidence="3">
    <location>
        <begin position="117"/>
        <end position="129"/>
    </location>
</feature>
<dbReference type="InterPro" id="IPR012945">
    <property type="entry name" value="Tubulin-bd_cofactor_C_dom"/>
</dbReference>
<feature type="region of interest" description="Disordered" evidence="3">
    <location>
        <begin position="87"/>
        <end position="167"/>
    </location>
</feature>
<dbReference type="RefSeq" id="XP_066673408.1">
    <property type="nucleotide sequence ID" value="XM_066806112.1"/>
</dbReference>